<evidence type="ECO:0000313" key="2">
    <source>
        <dbReference type="Proteomes" id="UP001362999"/>
    </source>
</evidence>
<evidence type="ECO:0008006" key="3">
    <source>
        <dbReference type="Google" id="ProtNLM"/>
    </source>
</evidence>
<sequence>MYYCTICGNEIDEMRRIYAIATRLQLPKIVIHLSSHHNDTIMNPSENAQISPESPFQSHLKTNYIPTDPEISQIRAHLLPHEAELARLDTLIQDLCAQRDRMKDYVDSHKALISHPRRLPQEILEEILNACLPTAHNAVMSSTEPPLLLGRICSRWRSIAFALPRLWSSLHVHLGYACLYEERVAAIDEWLNRASPSPLSISIRGSDAYGLGFYDEAVVDILTQHSSYWSTLCFYKPSKSALRSLAAEDAPALSDVEIHFRDDFEEDPERPFLGSRFLLGQKQCHISVVTVNPPFFVPTTRFTWSHITDLSFARADSSDSYAAEEGYFDMATAHRLIEGCPRLKSLRVPISVGVAEPEIEPLKLSFLEVLSIRNDSTTSEVFHNFIDNLVMPQLTRFHLVNTPRYLYSNPVELSVFERLTGRSPLISEIELELPSCSSTVDVLCGLRHLAHISKLSIVLWTPDNHGFITDYDEDELFAVIAAGSPSNPVPALRDFSLETRFIVEETWSQFLRGHIDHRTSLSRVRFGLWVDSADEIPAVDLAEFVEAGLVVSVDYEVDEDLFRATPWGGIDRRDQ</sequence>
<evidence type="ECO:0000313" key="1">
    <source>
        <dbReference type="EMBL" id="KAK6996905.1"/>
    </source>
</evidence>
<protein>
    <recommendedName>
        <fullName evidence="3">F-box domain-containing protein</fullName>
    </recommendedName>
</protein>
<dbReference type="EMBL" id="JAWWNJ010000095">
    <property type="protein sequence ID" value="KAK6996905.1"/>
    <property type="molecule type" value="Genomic_DNA"/>
</dbReference>
<organism evidence="1 2">
    <name type="scientific">Favolaschia claudopus</name>
    <dbReference type="NCBI Taxonomy" id="2862362"/>
    <lineage>
        <taxon>Eukaryota</taxon>
        <taxon>Fungi</taxon>
        <taxon>Dikarya</taxon>
        <taxon>Basidiomycota</taxon>
        <taxon>Agaricomycotina</taxon>
        <taxon>Agaricomycetes</taxon>
        <taxon>Agaricomycetidae</taxon>
        <taxon>Agaricales</taxon>
        <taxon>Marasmiineae</taxon>
        <taxon>Mycenaceae</taxon>
        <taxon>Favolaschia</taxon>
    </lineage>
</organism>
<name>A0AAW0A035_9AGAR</name>
<gene>
    <name evidence="1" type="ORF">R3P38DRAFT_2736048</name>
</gene>
<keyword evidence="2" id="KW-1185">Reference proteome</keyword>
<reference evidence="1 2" key="1">
    <citation type="journal article" date="2024" name="J Genomics">
        <title>Draft genome sequencing and assembly of Favolaschia claudopus CIRM-BRFM 2984 isolated from oak limbs.</title>
        <authorList>
            <person name="Navarro D."/>
            <person name="Drula E."/>
            <person name="Chaduli D."/>
            <person name="Cazenave R."/>
            <person name="Ahrendt S."/>
            <person name="Wang J."/>
            <person name="Lipzen A."/>
            <person name="Daum C."/>
            <person name="Barry K."/>
            <person name="Grigoriev I.V."/>
            <person name="Favel A."/>
            <person name="Rosso M.N."/>
            <person name="Martin F."/>
        </authorList>
    </citation>
    <scope>NUCLEOTIDE SEQUENCE [LARGE SCALE GENOMIC DNA]</scope>
    <source>
        <strain evidence="1 2">CIRM-BRFM 2984</strain>
    </source>
</reference>
<accession>A0AAW0A035</accession>
<dbReference type="Proteomes" id="UP001362999">
    <property type="component" value="Unassembled WGS sequence"/>
</dbReference>
<proteinExistence type="predicted"/>
<dbReference type="AlphaFoldDB" id="A0AAW0A035"/>
<comment type="caution">
    <text evidence="1">The sequence shown here is derived from an EMBL/GenBank/DDBJ whole genome shotgun (WGS) entry which is preliminary data.</text>
</comment>